<evidence type="ECO:0000313" key="3">
    <source>
        <dbReference type="Proteomes" id="UP000299580"/>
    </source>
</evidence>
<keyword evidence="3" id="KW-1185">Reference proteome</keyword>
<dbReference type="OrthoDB" id="8624254at2"/>
<gene>
    <name evidence="2" type="ORF">EH207_02830</name>
</gene>
<keyword evidence="1" id="KW-0472">Membrane</keyword>
<feature type="transmembrane region" description="Helical" evidence="1">
    <location>
        <begin position="31"/>
        <end position="49"/>
    </location>
</feature>
<accession>A0A4V1FA91</accession>
<name>A0A4V1FA91_9GAMM</name>
<evidence type="ECO:0000313" key="2">
    <source>
        <dbReference type="EMBL" id="QCR10253.1"/>
    </source>
</evidence>
<protein>
    <submittedName>
        <fullName evidence="2">Pilus assembly protein</fullName>
    </submittedName>
</protein>
<keyword evidence="1" id="KW-0812">Transmembrane</keyword>
<evidence type="ECO:0000256" key="1">
    <source>
        <dbReference type="SAM" id="Phobius"/>
    </source>
</evidence>
<sequence>MNNLYRMMKSRLAGGRIAASRFLRQERGAGTAFYVLSTMALLVSAAFIVDTSTSTGDATQIKRATDAAALAVGHQVVISGNENKAYDPEQMRELAFDYVKANLGLNSKLAEKLTFDKVSLSEGRSDNDYPTYTVTASFTTAPALLQLGESEQEVYSTVEVLNRSTEVALILPNTAKEDRSNLAALRRIGNEFAENLIGARENIWLALVPHSQAVSVYDAEHTNRVRQWAESGALNPVELTSLFQSGYGSLADRRMPDRRYDLLCMYRGLNRGDNYFWDEAPTGQFRIYYRYDVNVSNAFERYSISWIGPNPNFGQANGVNDTRSLVVDMGCPYAPLLPLTNDLDKIAARLDEMRTGFNVNYAIAIGWAAMALAPNFRGSEGWDLDDDLPKDFDEGNGERTKAIVMLVNSSDMLWFDSDSYNAYVGKTIDGCSAGTTTANDGCTDEQLITERFANLCASFRERNIRFFMVATGNDEAENESNDETIASASAFREVADAGLGGCAEKSTDLTYYNGADFVASESKIRNRLSEINDELHQKSGFVRLIE</sequence>
<proteinExistence type="predicted"/>
<reference evidence="2 3" key="1">
    <citation type="submission" date="2018-11" db="EMBL/GenBank/DDBJ databases">
        <title>Genome sequences of Brenneria nigrifluens and Brenneria rubrifaciens.</title>
        <authorList>
            <person name="Poret-Peterson A.T."/>
            <person name="McClean A.E."/>
            <person name="Kluepfel D.A."/>
        </authorList>
    </citation>
    <scope>NUCLEOTIDE SEQUENCE [LARGE SCALE GENOMIC DNA]</scope>
    <source>
        <strain evidence="2 3">6D370</strain>
    </source>
</reference>
<organism evidence="2 3">
    <name type="scientific">Brenneria rubrifaciens</name>
    <dbReference type="NCBI Taxonomy" id="55213"/>
    <lineage>
        <taxon>Bacteria</taxon>
        <taxon>Pseudomonadati</taxon>
        <taxon>Pseudomonadota</taxon>
        <taxon>Gammaproteobacteria</taxon>
        <taxon>Enterobacterales</taxon>
        <taxon>Pectobacteriaceae</taxon>
        <taxon>Brenneria</taxon>
    </lineage>
</organism>
<dbReference type="Proteomes" id="UP000299580">
    <property type="component" value="Chromosome"/>
</dbReference>
<dbReference type="EMBL" id="CP034035">
    <property type="protein sequence ID" value="QCR10253.1"/>
    <property type="molecule type" value="Genomic_DNA"/>
</dbReference>
<dbReference type="KEGG" id="brb:EH207_02830"/>
<dbReference type="AlphaFoldDB" id="A0A4V1FA91"/>
<keyword evidence="1" id="KW-1133">Transmembrane helix</keyword>